<evidence type="ECO:0000256" key="4">
    <source>
        <dbReference type="ARBA" id="ARBA00022475"/>
    </source>
</evidence>
<dbReference type="GO" id="GO:0015297">
    <property type="term" value="F:antiporter activity"/>
    <property type="evidence" value="ECO:0007669"/>
    <property type="project" value="InterPro"/>
</dbReference>
<dbReference type="NCBIfam" id="TIGR00797">
    <property type="entry name" value="matE"/>
    <property type="match status" value="1"/>
</dbReference>
<evidence type="ECO:0000256" key="8">
    <source>
        <dbReference type="SAM" id="Phobius"/>
    </source>
</evidence>
<keyword evidence="3" id="KW-0813">Transport</keyword>
<feature type="transmembrane region" description="Helical" evidence="8">
    <location>
        <begin position="92"/>
        <end position="115"/>
    </location>
</feature>
<evidence type="ECO:0000256" key="6">
    <source>
        <dbReference type="ARBA" id="ARBA00022989"/>
    </source>
</evidence>
<gene>
    <name evidence="9" type="ORF">DES48_102121</name>
</gene>
<dbReference type="GO" id="GO:0005886">
    <property type="term" value="C:plasma membrane"/>
    <property type="evidence" value="ECO:0007669"/>
    <property type="project" value="UniProtKB-SubCell"/>
</dbReference>
<name>A0A366EF52_9BACI</name>
<evidence type="ECO:0000256" key="5">
    <source>
        <dbReference type="ARBA" id="ARBA00022692"/>
    </source>
</evidence>
<dbReference type="RefSeq" id="WP_113867042.1">
    <property type="nucleotide sequence ID" value="NZ_BAABQN010000002.1"/>
</dbReference>
<comment type="caution">
    <text evidence="9">The sequence shown here is derived from an EMBL/GenBank/DDBJ whole genome shotgun (WGS) entry which is preliminary data.</text>
</comment>
<dbReference type="InterPro" id="IPR048279">
    <property type="entry name" value="MdtK-like"/>
</dbReference>
<comment type="similarity">
    <text evidence="2">Belongs to the multi antimicrobial extrusion (MATE) (TC 2.A.66.1) family.</text>
</comment>
<feature type="transmembrane region" description="Helical" evidence="8">
    <location>
        <begin position="381"/>
        <end position="400"/>
    </location>
</feature>
<accession>A0A366EF52</accession>
<feature type="transmembrane region" description="Helical" evidence="8">
    <location>
        <begin position="12"/>
        <end position="29"/>
    </location>
</feature>
<feature type="transmembrane region" description="Helical" evidence="8">
    <location>
        <begin position="355"/>
        <end position="375"/>
    </location>
</feature>
<evidence type="ECO:0000256" key="3">
    <source>
        <dbReference type="ARBA" id="ARBA00022448"/>
    </source>
</evidence>
<dbReference type="GO" id="GO:0042910">
    <property type="term" value="F:xenobiotic transmembrane transporter activity"/>
    <property type="evidence" value="ECO:0007669"/>
    <property type="project" value="InterPro"/>
</dbReference>
<keyword evidence="10" id="KW-1185">Reference proteome</keyword>
<dbReference type="EMBL" id="QNRI01000002">
    <property type="protein sequence ID" value="RBP00360.1"/>
    <property type="molecule type" value="Genomic_DNA"/>
</dbReference>
<keyword evidence="6 8" id="KW-1133">Transmembrane helix</keyword>
<feature type="transmembrane region" description="Helical" evidence="8">
    <location>
        <begin position="49"/>
        <end position="71"/>
    </location>
</feature>
<organism evidence="9 10">
    <name type="scientific">Paraliobacillus ryukyuensis</name>
    <dbReference type="NCBI Taxonomy" id="200904"/>
    <lineage>
        <taxon>Bacteria</taxon>
        <taxon>Bacillati</taxon>
        <taxon>Bacillota</taxon>
        <taxon>Bacilli</taxon>
        <taxon>Bacillales</taxon>
        <taxon>Bacillaceae</taxon>
        <taxon>Paraliobacillus</taxon>
    </lineage>
</organism>
<feature type="transmembrane region" description="Helical" evidence="8">
    <location>
        <begin position="194"/>
        <end position="215"/>
    </location>
</feature>
<feature type="transmembrane region" description="Helical" evidence="8">
    <location>
        <begin position="412"/>
        <end position="432"/>
    </location>
</feature>
<keyword evidence="5 8" id="KW-0812">Transmembrane</keyword>
<evidence type="ECO:0000256" key="1">
    <source>
        <dbReference type="ARBA" id="ARBA00004651"/>
    </source>
</evidence>
<comment type="subcellular location">
    <subcellularLocation>
        <location evidence="1">Cell membrane</location>
        <topology evidence="1">Multi-pass membrane protein</topology>
    </subcellularLocation>
</comment>
<sequence>MQQQHDFTKGNILKQLVYFSAPIMVTNLLQVSYQFTDSLWVGNLLGGNALGAIAVSSTIIFTLLSFIIGLNNTILTILSQQKAKGNTDRLKTYVNAFIFTLTLLGVALGTIGVFAADVIIEWLQTPASMRESAVIYLQINAAGILFLLGYNFIGTALRAVGDSKTPLRFVLLAVILNILFDPLFISGFDLGVTGAAYATIGSQGIAFIYGIIHIIRKKQIPLTVPFVPAWKEVKLILNLGIPSGLQMAVISAGSAAIMSVVNGQGENIVAGFSAAKRLDSLFILPAQALGTAMNSMAGQNIGVQQWERVRKIAKYGLIYNIIVMGVVLVFVFFISELAICLFIQTPESVAFGKGFLRVIAFFYPFLGVNFVLNGIVRAAGAMYQVLALNLISFWVLRFPLTYLLTKIVGDQGIALGMGISFLISSVLAYSYYRFGKWKEKRLFQDT</sequence>
<dbReference type="OrthoDB" id="9776324at2"/>
<dbReference type="Pfam" id="PF01554">
    <property type="entry name" value="MatE"/>
    <property type="match status" value="2"/>
</dbReference>
<feature type="transmembrane region" description="Helical" evidence="8">
    <location>
        <begin position="169"/>
        <end position="188"/>
    </location>
</feature>
<reference evidence="9 10" key="1">
    <citation type="submission" date="2018-06" db="EMBL/GenBank/DDBJ databases">
        <title>Genomic Encyclopedia of Type Strains, Phase IV (KMG-IV): sequencing the most valuable type-strain genomes for metagenomic binning, comparative biology and taxonomic classification.</title>
        <authorList>
            <person name="Goeker M."/>
        </authorList>
    </citation>
    <scope>NUCLEOTIDE SEQUENCE [LARGE SCALE GENOMIC DNA]</scope>
    <source>
        <strain evidence="9 10">DSM 15140</strain>
    </source>
</reference>
<keyword evidence="7 8" id="KW-0472">Membrane</keyword>
<dbReference type="PANTHER" id="PTHR43549:SF3">
    <property type="entry name" value="MULTIDRUG RESISTANCE PROTEIN YPNP-RELATED"/>
    <property type="match status" value="1"/>
</dbReference>
<proteinExistence type="inferred from homology"/>
<evidence type="ECO:0000313" key="10">
    <source>
        <dbReference type="Proteomes" id="UP000252254"/>
    </source>
</evidence>
<dbReference type="PIRSF" id="PIRSF006603">
    <property type="entry name" value="DinF"/>
    <property type="match status" value="1"/>
</dbReference>
<evidence type="ECO:0000256" key="2">
    <source>
        <dbReference type="ARBA" id="ARBA00010199"/>
    </source>
</evidence>
<dbReference type="InterPro" id="IPR002528">
    <property type="entry name" value="MATE_fam"/>
</dbReference>
<dbReference type="AlphaFoldDB" id="A0A366EF52"/>
<keyword evidence="4" id="KW-1003">Cell membrane</keyword>
<feature type="transmembrane region" description="Helical" evidence="8">
    <location>
        <begin position="317"/>
        <end position="343"/>
    </location>
</feature>
<evidence type="ECO:0000256" key="7">
    <source>
        <dbReference type="ARBA" id="ARBA00023136"/>
    </source>
</evidence>
<dbReference type="CDD" id="cd13138">
    <property type="entry name" value="MATE_yoeA_like"/>
    <property type="match status" value="1"/>
</dbReference>
<dbReference type="STRING" id="200904.GCA_900168775_00397"/>
<dbReference type="PANTHER" id="PTHR43549">
    <property type="entry name" value="MULTIDRUG RESISTANCE PROTEIN YPNP-RELATED"/>
    <property type="match status" value="1"/>
</dbReference>
<evidence type="ECO:0000313" key="9">
    <source>
        <dbReference type="EMBL" id="RBP00360.1"/>
    </source>
</evidence>
<dbReference type="Proteomes" id="UP000252254">
    <property type="component" value="Unassembled WGS sequence"/>
</dbReference>
<feature type="transmembrane region" description="Helical" evidence="8">
    <location>
        <begin position="135"/>
        <end position="157"/>
    </location>
</feature>
<protein>
    <submittedName>
        <fullName evidence="9">Putative MATE family efflux protein</fullName>
    </submittedName>
</protein>
<dbReference type="InterPro" id="IPR052031">
    <property type="entry name" value="Membrane_Transporter-Flippase"/>
</dbReference>